<reference evidence="1" key="1">
    <citation type="submission" date="2021-06" db="EMBL/GenBank/DDBJ databases">
        <authorList>
            <person name="Kallberg Y."/>
            <person name="Tangrot J."/>
            <person name="Rosling A."/>
        </authorList>
    </citation>
    <scope>NUCLEOTIDE SEQUENCE</scope>
    <source>
        <strain evidence="1">CL356</strain>
    </source>
</reference>
<dbReference type="EMBL" id="CAJVPT010068827">
    <property type="protein sequence ID" value="CAG8777102.1"/>
    <property type="molecule type" value="Genomic_DNA"/>
</dbReference>
<evidence type="ECO:0000313" key="2">
    <source>
        <dbReference type="Proteomes" id="UP000789525"/>
    </source>
</evidence>
<feature type="non-terminal residue" evidence="1">
    <location>
        <position position="145"/>
    </location>
</feature>
<organism evidence="1 2">
    <name type="scientific">Acaulospora colombiana</name>
    <dbReference type="NCBI Taxonomy" id="27376"/>
    <lineage>
        <taxon>Eukaryota</taxon>
        <taxon>Fungi</taxon>
        <taxon>Fungi incertae sedis</taxon>
        <taxon>Mucoromycota</taxon>
        <taxon>Glomeromycotina</taxon>
        <taxon>Glomeromycetes</taxon>
        <taxon>Diversisporales</taxon>
        <taxon>Acaulosporaceae</taxon>
        <taxon>Acaulospora</taxon>
    </lineage>
</organism>
<gene>
    <name evidence="1" type="ORF">ACOLOM_LOCUS14146</name>
</gene>
<evidence type="ECO:0000313" key="1">
    <source>
        <dbReference type="EMBL" id="CAG8777102.1"/>
    </source>
</evidence>
<accession>A0ACA9R4P9</accession>
<feature type="non-terminal residue" evidence="1">
    <location>
        <position position="1"/>
    </location>
</feature>
<sequence>VSVHPVAKPSETQRMLDREYRQAVSLQQNIVEKVQLWHNEELPDHIERVKAFTKRVIFEYSNMASNIVPICSKAVDSTEEFLCSNAIESSDERRLSESWDKHLQPVSYHNFALGAKQARPIFGIDSTPEFVLMALSRLQKEEGEA</sequence>
<proteinExistence type="predicted"/>
<comment type="caution">
    <text evidence="1">The sequence shown here is derived from an EMBL/GenBank/DDBJ whole genome shotgun (WGS) entry which is preliminary data.</text>
</comment>
<keyword evidence="2" id="KW-1185">Reference proteome</keyword>
<name>A0ACA9R4P9_9GLOM</name>
<dbReference type="Proteomes" id="UP000789525">
    <property type="component" value="Unassembled WGS sequence"/>
</dbReference>
<protein>
    <submittedName>
        <fullName evidence="1">12427_t:CDS:1</fullName>
    </submittedName>
</protein>